<dbReference type="SUPFAM" id="SSF52540">
    <property type="entry name" value="P-loop containing nucleoside triphosphate hydrolases"/>
    <property type="match status" value="1"/>
</dbReference>
<dbReference type="Gene3D" id="3.40.50.300">
    <property type="entry name" value="P-loop containing nucleotide triphosphate hydrolases"/>
    <property type="match status" value="1"/>
</dbReference>
<dbReference type="GO" id="GO:0005524">
    <property type="term" value="F:ATP binding"/>
    <property type="evidence" value="ECO:0007669"/>
    <property type="project" value="InterPro"/>
</dbReference>
<evidence type="ECO:0000313" key="3">
    <source>
        <dbReference type="Proteomes" id="UP000298325"/>
    </source>
</evidence>
<dbReference type="InterPro" id="IPR051396">
    <property type="entry name" value="Bact_Antivir_Def_Nuclease"/>
</dbReference>
<gene>
    <name evidence="2" type="ORF">E5Q11_05695</name>
</gene>
<dbReference type="InterPro" id="IPR003593">
    <property type="entry name" value="AAA+_ATPase"/>
</dbReference>
<protein>
    <recommendedName>
        <fullName evidence="1">AAA+ ATPase domain-containing protein</fullName>
    </recommendedName>
</protein>
<dbReference type="PANTHER" id="PTHR43581:SF4">
    <property type="entry name" value="ATP_GTP PHOSPHATASE"/>
    <property type="match status" value="1"/>
</dbReference>
<feature type="domain" description="AAA+ ATPase" evidence="1">
    <location>
        <begin position="188"/>
        <end position="443"/>
    </location>
</feature>
<dbReference type="EMBL" id="SRPF01000002">
    <property type="protein sequence ID" value="TGN39798.1"/>
    <property type="molecule type" value="Genomic_DNA"/>
</dbReference>
<dbReference type="SMART" id="SM00382">
    <property type="entry name" value="AAA"/>
    <property type="match status" value="1"/>
</dbReference>
<dbReference type="AlphaFoldDB" id="A0A4Z1BYQ2"/>
<organism evidence="2 3">
    <name type="scientific">Marinobacter confluentis</name>
    <dbReference type="NCBI Taxonomy" id="1697557"/>
    <lineage>
        <taxon>Bacteria</taxon>
        <taxon>Pseudomonadati</taxon>
        <taxon>Pseudomonadota</taxon>
        <taxon>Gammaproteobacteria</taxon>
        <taxon>Pseudomonadales</taxon>
        <taxon>Marinobacteraceae</taxon>
        <taxon>Marinobacter</taxon>
    </lineage>
</organism>
<dbReference type="GO" id="GO:0016887">
    <property type="term" value="F:ATP hydrolysis activity"/>
    <property type="evidence" value="ECO:0007669"/>
    <property type="project" value="InterPro"/>
</dbReference>
<dbReference type="PANTHER" id="PTHR43581">
    <property type="entry name" value="ATP/GTP PHOSPHATASE"/>
    <property type="match status" value="1"/>
</dbReference>
<dbReference type="Proteomes" id="UP000298325">
    <property type="component" value="Unassembled WGS sequence"/>
</dbReference>
<evidence type="ECO:0000313" key="2">
    <source>
        <dbReference type="EMBL" id="TGN39798.1"/>
    </source>
</evidence>
<dbReference type="InterPro" id="IPR027417">
    <property type="entry name" value="P-loop_NTPase"/>
</dbReference>
<dbReference type="Pfam" id="PF13304">
    <property type="entry name" value="AAA_21"/>
    <property type="match status" value="1"/>
</dbReference>
<evidence type="ECO:0000259" key="1">
    <source>
        <dbReference type="SMART" id="SM00382"/>
    </source>
</evidence>
<name>A0A4Z1BYQ2_9GAMM</name>
<keyword evidence="3" id="KW-1185">Reference proteome</keyword>
<sequence length="524" mass="59152">MSITFRKESNHKNIPTKCSLTGILVLDNWDDFGHKTLFDLIVFNESGERIDIGNLKIAYVGHEGGWTATSIDEQFTNLDTHFFSLGQDADYYRNIVEKLGEELAEELLLALGDVVHDPKRLEIAKPQGSFQTSLLRTVNEESISNQFKRILNHEAPLTQYDFFYEKEPAENFSGIRIDFKVKPESKPSSNIHVLIGRNGVGKTTLLNNMVHALLPDTNNPKDNGFFAKEESWIGTTALPDDYFAGIVSVSFSAFDPFVPPKDKVGDTSGIKYNYIGLKKRSKDDTWSIKDKADLSADFTKSLRICFNLGAKRNRWLDAVRRLESDINFADMRLRALNDLYKKDDSDNKRTFVEQAAKLFYRMSSGHAVVLLTITKLVETVEEKTLVLIDEPESHLHPPLISAFTRALSDLLVNRNGLAIIATHSPVVLQEVPRDCVSILRRARLQSKVEKPEQETFAENVGTLTREVFGLEVSKSGFYDLLATDVEKGMSYEEIEAIYSQKIGFEGRALLRALISSRDRREGAN</sequence>
<comment type="caution">
    <text evidence="2">The sequence shown here is derived from an EMBL/GenBank/DDBJ whole genome shotgun (WGS) entry which is preliminary data.</text>
</comment>
<accession>A0A4Z1BYQ2</accession>
<dbReference type="RefSeq" id="WP_135802464.1">
    <property type="nucleotide sequence ID" value="NZ_SRPF01000002.1"/>
</dbReference>
<dbReference type="OrthoDB" id="3322489at2"/>
<proteinExistence type="predicted"/>
<reference evidence="2 3" key="1">
    <citation type="submission" date="2019-04" db="EMBL/GenBank/DDBJ databases">
        <authorList>
            <person name="Park S."/>
            <person name="Yoon J.-H."/>
        </authorList>
    </citation>
    <scope>NUCLEOTIDE SEQUENCE [LARGE SCALE GENOMIC DNA]</scope>
    <source>
        <strain evidence="2 3">HJM-18</strain>
    </source>
</reference>
<dbReference type="InterPro" id="IPR003959">
    <property type="entry name" value="ATPase_AAA_core"/>
</dbReference>